<dbReference type="InterPro" id="IPR013249">
    <property type="entry name" value="RNA_pol_sigma70_r4_t2"/>
</dbReference>
<dbReference type="InterPro" id="IPR036388">
    <property type="entry name" value="WH-like_DNA-bd_sf"/>
</dbReference>
<dbReference type="EMBL" id="CP006880">
    <property type="protein sequence ID" value="AJD46396.1"/>
    <property type="molecule type" value="Genomic_DNA"/>
</dbReference>
<reference evidence="7 8" key="1">
    <citation type="submission" date="2013-11" db="EMBL/GenBank/DDBJ databases">
        <title>Complete genome sequence of Rhizobium gallicum bv. gallicum R602.</title>
        <authorList>
            <person name="Bustos P."/>
            <person name="Santamaria R.I."/>
            <person name="Lozano L."/>
            <person name="Acosta J.L."/>
            <person name="Ormeno-Orrillo E."/>
            <person name="Rogel M.A."/>
            <person name="Romero D."/>
            <person name="Cevallos M.A."/>
            <person name="Martinez-Romero E."/>
            <person name="Gonzalez V."/>
        </authorList>
    </citation>
    <scope>NUCLEOTIDE SEQUENCE [LARGE SCALE GENOMIC DNA]</scope>
    <source>
        <strain evidence="7 8">R602</strain>
        <plasmid evidence="7 8">pRgalR602c</plasmid>
    </source>
</reference>
<keyword evidence="8" id="KW-1185">Reference proteome</keyword>
<dbReference type="GO" id="GO:0006352">
    <property type="term" value="P:DNA-templated transcription initiation"/>
    <property type="evidence" value="ECO:0007669"/>
    <property type="project" value="InterPro"/>
</dbReference>
<gene>
    <name evidence="7" type="ORF">RGR602_PC02377</name>
</gene>
<dbReference type="PANTHER" id="PTHR43133:SF25">
    <property type="entry name" value="RNA POLYMERASE SIGMA FACTOR RFAY-RELATED"/>
    <property type="match status" value="1"/>
</dbReference>
<dbReference type="SUPFAM" id="SSF88946">
    <property type="entry name" value="Sigma2 domain of RNA polymerase sigma factors"/>
    <property type="match status" value="1"/>
</dbReference>
<protein>
    <submittedName>
        <fullName evidence="7">RNA polymerase sigma factor protein</fullName>
    </submittedName>
</protein>
<dbReference type="AlphaFoldDB" id="A0A0B4XH37"/>
<dbReference type="Gene3D" id="1.10.1740.10">
    <property type="match status" value="1"/>
</dbReference>
<evidence type="ECO:0000256" key="2">
    <source>
        <dbReference type="ARBA" id="ARBA00023015"/>
    </source>
</evidence>
<dbReference type="Pfam" id="PF04542">
    <property type="entry name" value="Sigma70_r2"/>
    <property type="match status" value="1"/>
</dbReference>
<sequence>MPTVSVAQPCSAQAEIISLLPALKAFARRFERVESDADDLVQETVSKALCHIEQFQDGTSLKSWLFTIMRNTYCSSYKRRKREPVGCVGDLTDHQIPVKSTQEWSLRARDVQAAIDKLGAPHRHALLLVVNGTSYEEAAAICDCQVGTIKSRVSRARNHLLEMLGETQSSEAASLH</sequence>
<evidence type="ECO:0000256" key="4">
    <source>
        <dbReference type="ARBA" id="ARBA00023163"/>
    </source>
</evidence>
<keyword evidence="3" id="KW-0731">Sigma factor</keyword>
<dbReference type="SUPFAM" id="SSF88659">
    <property type="entry name" value="Sigma3 and sigma4 domains of RNA polymerase sigma factors"/>
    <property type="match status" value="1"/>
</dbReference>
<dbReference type="Gene3D" id="1.10.10.10">
    <property type="entry name" value="Winged helix-like DNA-binding domain superfamily/Winged helix DNA-binding domain"/>
    <property type="match status" value="1"/>
</dbReference>
<dbReference type="Pfam" id="PF08281">
    <property type="entry name" value="Sigma70_r4_2"/>
    <property type="match status" value="1"/>
</dbReference>
<dbReference type="PANTHER" id="PTHR43133">
    <property type="entry name" value="RNA POLYMERASE ECF-TYPE SIGMA FACTO"/>
    <property type="match status" value="1"/>
</dbReference>
<keyword evidence="2" id="KW-0805">Transcription regulation</keyword>
<dbReference type="InterPro" id="IPR013325">
    <property type="entry name" value="RNA_pol_sigma_r2"/>
</dbReference>
<dbReference type="InterPro" id="IPR007627">
    <property type="entry name" value="RNA_pol_sigma70_r2"/>
</dbReference>
<dbReference type="GO" id="GO:0016987">
    <property type="term" value="F:sigma factor activity"/>
    <property type="evidence" value="ECO:0007669"/>
    <property type="project" value="UniProtKB-KW"/>
</dbReference>
<evidence type="ECO:0000256" key="3">
    <source>
        <dbReference type="ARBA" id="ARBA00023082"/>
    </source>
</evidence>
<keyword evidence="4" id="KW-0804">Transcription</keyword>
<dbReference type="KEGG" id="rga:RGR602_PC02377"/>
<dbReference type="NCBIfam" id="TIGR02937">
    <property type="entry name" value="sigma70-ECF"/>
    <property type="match status" value="1"/>
</dbReference>
<proteinExistence type="inferred from homology"/>
<dbReference type="InterPro" id="IPR014284">
    <property type="entry name" value="RNA_pol_sigma-70_dom"/>
</dbReference>
<dbReference type="InterPro" id="IPR013324">
    <property type="entry name" value="RNA_pol_sigma_r3/r4-like"/>
</dbReference>
<evidence type="ECO:0000313" key="7">
    <source>
        <dbReference type="EMBL" id="AJD46396.1"/>
    </source>
</evidence>
<evidence type="ECO:0000259" key="6">
    <source>
        <dbReference type="Pfam" id="PF08281"/>
    </source>
</evidence>
<comment type="similarity">
    <text evidence="1">Belongs to the sigma-70 factor family. ECF subfamily.</text>
</comment>
<keyword evidence="7" id="KW-0614">Plasmid</keyword>
<feature type="domain" description="RNA polymerase sigma factor 70 region 4 type 2" evidence="6">
    <location>
        <begin position="110"/>
        <end position="160"/>
    </location>
</feature>
<dbReference type="Proteomes" id="UP000031368">
    <property type="component" value="Plasmid pRgalR602c"/>
</dbReference>
<dbReference type="InterPro" id="IPR039425">
    <property type="entry name" value="RNA_pol_sigma-70-like"/>
</dbReference>
<evidence type="ECO:0000259" key="5">
    <source>
        <dbReference type="Pfam" id="PF04542"/>
    </source>
</evidence>
<name>A0A0B4XH37_9HYPH</name>
<geneLocation type="plasmid" evidence="7 8">
    <name>pRgalR602c</name>
</geneLocation>
<feature type="domain" description="RNA polymerase sigma-70 region 2" evidence="5">
    <location>
        <begin position="18"/>
        <end position="82"/>
    </location>
</feature>
<dbReference type="HOGENOM" id="CLU_047691_1_4_5"/>
<organism evidence="7 8">
    <name type="scientific">Rhizobium gallicum bv. gallicum R602sp</name>
    <dbReference type="NCBI Taxonomy" id="1041138"/>
    <lineage>
        <taxon>Bacteria</taxon>
        <taxon>Pseudomonadati</taxon>
        <taxon>Pseudomonadota</taxon>
        <taxon>Alphaproteobacteria</taxon>
        <taxon>Hyphomicrobiales</taxon>
        <taxon>Rhizobiaceae</taxon>
        <taxon>Rhizobium/Agrobacterium group</taxon>
        <taxon>Rhizobium</taxon>
    </lineage>
</organism>
<dbReference type="RefSeq" id="WP_052451907.1">
    <property type="nucleotide sequence ID" value="NZ_CP006880.1"/>
</dbReference>
<dbReference type="GO" id="GO:0003677">
    <property type="term" value="F:DNA binding"/>
    <property type="evidence" value="ECO:0007669"/>
    <property type="project" value="InterPro"/>
</dbReference>
<accession>A0A0B4XH37</accession>
<evidence type="ECO:0000256" key="1">
    <source>
        <dbReference type="ARBA" id="ARBA00010641"/>
    </source>
</evidence>
<evidence type="ECO:0000313" key="8">
    <source>
        <dbReference type="Proteomes" id="UP000031368"/>
    </source>
</evidence>